<sequence length="719" mass="80275">MVRRQSHIEIDHGLRTINAQVESLQQREDELARALAEVQAKKRSLLQQRVQLEIQKQPINWLPSELLCRVFYHVIWQEPMNDKDPRFSAQRRTFYPDAITLSHVCGSWRQVVLSTSRLWAYISYRTRRWSPKALGHSLERAGTSPVDLVYSVRACDVRTKRDAHEEVRTGKRLIRAIIRRYSHRLRSLHLTFHEMAGMDAIVTALSRLYFPMLEQLELNAPPTKHQHLSSETSTLNFLRQSPTSWFNSLTSMHVQRVPLRCFSRHVVTNLRALKLSFYSKESLLPADELFQFLAYAPRIEDLTLDNVWFDWKQSTATSSSNIEADNLPSATLPRLHRFTWHGASAVHVGRLMSSLHMPRLQFWDLIVLGTFDSHDCLAALARHAWQGSLPMPPSNPPPKGVHTLSALSDLTVQCHDADELGEILCMFTCPALERLELGFLDPDMAVRAGTTKLDLPRAGSLFRDPRLPALTHLVLSDFVLGGGRGCGGTMRGSKREREMEVEDVAMLRYMPGLVSLTLVVCAGAGVLLRELARTCPSGRLSGNSVAWDQGVGARVCPKLEEITLMSCRDVAFTDIVHVVHLRSGQQRTTPLVALDVNTNGDTRAPPASGACLSDSGPPNPNTVASAAACDAPPPPDPPTLVQRKIVPLRRRLKQTAQDPSAQSSHAPTGGLWTMPMTMFSMGEALRPAKLVCVYIDDCPLVTRRDADALEGMGVMVSYS</sequence>
<evidence type="ECO:0000313" key="4">
    <source>
        <dbReference type="Proteomes" id="UP000053558"/>
    </source>
</evidence>
<dbReference type="Proteomes" id="UP000053558">
    <property type="component" value="Unassembled WGS sequence"/>
</dbReference>
<dbReference type="Gene3D" id="3.80.10.10">
    <property type="entry name" value="Ribonuclease Inhibitor"/>
    <property type="match status" value="1"/>
</dbReference>
<evidence type="ECO:0000256" key="1">
    <source>
        <dbReference type="SAM" id="Coils"/>
    </source>
</evidence>
<gene>
    <name evidence="3" type="ORF">CONPUDRAFT_169051</name>
</gene>
<dbReference type="RefSeq" id="XP_007773793.1">
    <property type="nucleotide sequence ID" value="XM_007775603.1"/>
</dbReference>
<accession>A0A5M3M9C9</accession>
<keyword evidence="4" id="KW-1185">Reference proteome</keyword>
<dbReference type="Gene3D" id="1.20.1280.50">
    <property type="match status" value="1"/>
</dbReference>
<dbReference type="InterPro" id="IPR032675">
    <property type="entry name" value="LRR_dom_sf"/>
</dbReference>
<proteinExistence type="predicted"/>
<name>A0A5M3M9C9_CONPW</name>
<feature type="compositionally biased region" description="Polar residues" evidence="2">
    <location>
        <begin position="654"/>
        <end position="666"/>
    </location>
</feature>
<feature type="coiled-coil region" evidence="1">
    <location>
        <begin position="14"/>
        <end position="55"/>
    </location>
</feature>
<evidence type="ECO:0000256" key="2">
    <source>
        <dbReference type="SAM" id="MobiDB-lite"/>
    </source>
</evidence>
<evidence type="ECO:0000313" key="3">
    <source>
        <dbReference type="EMBL" id="EIW75769.1"/>
    </source>
</evidence>
<dbReference type="EMBL" id="JH711587">
    <property type="protein sequence ID" value="EIW75769.1"/>
    <property type="molecule type" value="Genomic_DNA"/>
</dbReference>
<dbReference type="OrthoDB" id="3027018at2759"/>
<dbReference type="OMA" id="SEHIASM"/>
<dbReference type="KEGG" id="cput:CONPUDRAFT_169051"/>
<feature type="region of interest" description="Disordered" evidence="2">
    <location>
        <begin position="652"/>
        <end position="671"/>
    </location>
</feature>
<keyword evidence="1" id="KW-0175">Coiled coil</keyword>
<reference evidence="4" key="1">
    <citation type="journal article" date="2012" name="Science">
        <title>The Paleozoic origin of enzymatic lignin decomposition reconstructed from 31 fungal genomes.</title>
        <authorList>
            <person name="Floudas D."/>
            <person name="Binder M."/>
            <person name="Riley R."/>
            <person name="Barry K."/>
            <person name="Blanchette R.A."/>
            <person name="Henrissat B."/>
            <person name="Martinez A.T."/>
            <person name="Otillar R."/>
            <person name="Spatafora J.W."/>
            <person name="Yadav J.S."/>
            <person name="Aerts A."/>
            <person name="Benoit I."/>
            <person name="Boyd A."/>
            <person name="Carlson A."/>
            <person name="Copeland A."/>
            <person name="Coutinho P.M."/>
            <person name="de Vries R.P."/>
            <person name="Ferreira P."/>
            <person name="Findley K."/>
            <person name="Foster B."/>
            <person name="Gaskell J."/>
            <person name="Glotzer D."/>
            <person name="Gorecki P."/>
            <person name="Heitman J."/>
            <person name="Hesse C."/>
            <person name="Hori C."/>
            <person name="Igarashi K."/>
            <person name="Jurgens J.A."/>
            <person name="Kallen N."/>
            <person name="Kersten P."/>
            <person name="Kohler A."/>
            <person name="Kuees U."/>
            <person name="Kumar T.K.A."/>
            <person name="Kuo A."/>
            <person name="LaButti K."/>
            <person name="Larrondo L.F."/>
            <person name="Lindquist E."/>
            <person name="Ling A."/>
            <person name="Lombard V."/>
            <person name="Lucas S."/>
            <person name="Lundell T."/>
            <person name="Martin R."/>
            <person name="McLaughlin D.J."/>
            <person name="Morgenstern I."/>
            <person name="Morin E."/>
            <person name="Murat C."/>
            <person name="Nagy L.G."/>
            <person name="Nolan M."/>
            <person name="Ohm R.A."/>
            <person name="Patyshakuliyeva A."/>
            <person name="Rokas A."/>
            <person name="Ruiz-Duenas F.J."/>
            <person name="Sabat G."/>
            <person name="Salamov A."/>
            <person name="Samejima M."/>
            <person name="Schmutz J."/>
            <person name="Slot J.C."/>
            <person name="St John F."/>
            <person name="Stenlid J."/>
            <person name="Sun H."/>
            <person name="Sun S."/>
            <person name="Syed K."/>
            <person name="Tsang A."/>
            <person name="Wiebenga A."/>
            <person name="Young D."/>
            <person name="Pisabarro A."/>
            <person name="Eastwood D.C."/>
            <person name="Martin F."/>
            <person name="Cullen D."/>
            <person name="Grigoriev I.V."/>
            <person name="Hibbett D.S."/>
        </authorList>
    </citation>
    <scope>NUCLEOTIDE SEQUENCE [LARGE SCALE GENOMIC DNA]</scope>
    <source>
        <strain evidence="4">RWD-64-598 SS2</strain>
    </source>
</reference>
<dbReference type="AlphaFoldDB" id="A0A5M3M9C9"/>
<protein>
    <submittedName>
        <fullName evidence="3">Uncharacterized protein</fullName>
    </submittedName>
</protein>
<organism evidence="3 4">
    <name type="scientific">Coniophora puteana (strain RWD-64-598)</name>
    <name type="common">Brown rot fungus</name>
    <dbReference type="NCBI Taxonomy" id="741705"/>
    <lineage>
        <taxon>Eukaryota</taxon>
        <taxon>Fungi</taxon>
        <taxon>Dikarya</taxon>
        <taxon>Basidiomycota</taxon>
        <taxon>Agaricomycotina</taxon>
        <taxon>Agaricomycetes</taxon>
        <taxon>Agaricomycetidae</taxon>
        <taxon>Boletales</taxon>
        <taxon>Coniophorineae</taxon>
        <taxon>Coniophoraceae</taxon>
        <taxon>Coniophora</taxon>
    </lineage>
</organism>
<dbReference type="GeneID" id="19206134"/>
<comment type="caution">
    <text evidence="3">The sequence shown here is derived from an EMBL/GenBank/DDBJ whole genome shotgun (WGS) entry which is preliminary data.</text>
</comment>